<keyword evidence="2" id="KW-0812">Transmembrane</keyword>
<organism evidence="3 4">
    <name type="scientific">Streptomyces viridosporus (strain ATCC 14672 / DSM 40746 / JCM 4963 / KCTC 9882 / NRRL B-12104 / FH 1290)</name>
    <name type="common">Streptomyces ghanaensis</name>
    <dbReference type="NCBI Taxonomy" id="566461"/>
    <lineage>
        <taxon>Bacteria</taxon>
        <taxon>Bacillati</taxon>
        <taxon>Actinomycetota</taxon>
        <taxon>Actinomycetes</taxon>
        <taxon>Kitasatosporales</taxon>
        <taxon>Streptomycetaceae</taxon>
        <taxon>Streptomyces</taxon>
    </lineage>
</organism>
<dbReference type="eggNOG" id="ENOG5031XEY">
    <property type="taxonomic scope" value="Bacteria"/>
</dbReference>
<evidence type="ECO:0000313" key="3">
    <source>
        <dbReference type="EMBL" id="EFE66161.2"/>
    </source>
</evidence>
<keyword evidence="2" id="KW-1133">Transmembrane helix</keyword>
<evidence type="ECO:0000313" key="4">
    <source>
        <dbReference type="Proteomes" id="UP000003824"/>
    </source>
</evidence>
<name>D6A8U3_STRV1</name>
<feature type="transmembrane region" description="Helical" evidence="2">
    <location>
        <begin position="12"/>
        <end position="35"/>
    </location>
</feature>
<dbReference type="AlphaFoldDB" id="D6A8U3"/>
<feature type="transmembrane region" description="Helical" evidence="2">
    <location>
        <begin position="41"/>
        <end position="62"/>
    </location>
</feature>
<proteinExistence type="predicted"/>
<dbReference type="EMBL" id="DS999641">
    <property type="protein sequence ID" value="EFE66161.2"/>
    <property type="molecule type" value="Genomic_DNA"/>
</dbReference>
<reference evidence="4" key="1">
    <citation type="submission" date="2008-12" db="EMBL/GenBank/DDBJ databases">
        <title>Annotation of Streptomyces ghanaensis ATCC 14672.</title>
        <authorList>
            <consortium name="The Broad Institute Genome Sequencing Platform"/>
            <consortium name="Broad Institute Microbial Sequencing Center"/>
            <person name="Fischbach M."/>
            <person name="Ward D."/>
            <person name="Young S."/>
            <person name="Kodira C.D."/>
            <person name="Zeng Q."/>
            <person name="Koehrsen M."/>
            <person name="Godfrey P."/>
            <person name="Alvarado L."/>
            <person name="Berlin A.M."/>
            <person name="Borenstein D."/>
            <person name="Chen Z."/>
            <person name="Engels R."/>
            <person name="Freedman E."/>
            <person name="Gellesch M."/>
            <person name="Goldberg J."/>
            <person name="Griggs A."/>
            <person name="Gujja S."/>
            <person name="Heiman D.I."/>
            <person name="Hepburn T.A."/>
            <person name="Howarth C."/>
            <person name="Jen D."/>
            <person name="Larson L."/>
            <person name="Lewis B."/>
            <person name="Mehta T."/>
            <person name="Park D."/>
            <person name="Pearson M."/>
            <person name="Roberts A."/>
            <person name="Saif S."/>
            <person name="Shea T.D."/>
            <person name="Shenoy N."/>
            <person name="Sisk P."/>
            <person name="Stolte C."/>
            <person name="Sykes S.N."/>
            <person name="Walk T."/>
            <person name="White J."/>
            <person name="Yandava C."/>
            <person name="Straight P."/>
            <person name="Clardy J."/>
            <person name="Hung D."/>
            <person name="Kolter R."/>
            <person name="Mekalanos J."/>
            <person name="Walker S."/>
            <person name="Walsh C.T."/>
            <person name="Wieland B.L.C."/>
            <person name="Ilzarbe M."/>
            <person name="Galagan J."/>
            <person name="Nusbaum C."/>
            <person name="Birren B."/>
        </authorList>
    </citation>
    <scope>NUCLEOTIDE SEQUENCE [LARGE SCALE GENOMIC DNA]</scope>
    <source>
        <strain evidence="4">ATCC 14672 / DSM 40746 / JCM 4963 / KCTC 9882 / NRRL B-12104 / FH 1290</strain>
    </source>
</reference>
<evidence type="ECO:0000256" key="2">
    <source>
        <dbReference type="SAM" id="Phobius"/>
    </source>
</evidence>
<gene>
    <name evidence="3" type="ORF">SSFG_01414</name>
</gene>
<sequence length="96" mass="10476">MARRQRAAGRTRAELAAVHFLALLVHVLAAVAAVLAGPWKLMWFLPAMLGSLVAVWCVRYGVRWADAAEAAEAEEEARRAGTVTDPLPEVVRPDEE</sequence>
<feature type="region of interest" description="Disordered" evidence="1">
    <location>
        <begin position="75"/>
        <end position="96"/>
    </location>
</feature>
<keyword evidence="2" id="KW-0472">Membrane</keyword>
<dbReference type="RefSeq" id="WP_004981372.1">
    <property type="nucleotide sequence ID" value="NZ_DS999641.1"/>
</dbReference>
<accession>D6A8U3</accession>
<protein>
    <submittedName>
        <fullName evidence="3">Predicted protein</fullName>
    </submittedName>
</protein>
<evidence type="ECO:0000256" key="1">
    <source>
        <dbReference type="SAM" id="MobiDB-lite"/>
    </source>
</evidence>
<dbReference type="Proteomes" id="UP000003824">
    <property type="component" value="Unassembled WGS sequence"/>
</dbReference>